<dbReference type="STRING" id="574650.SAMN04487966_102370"/>
<feature type="region of interest" description="Disordered" evidence="1">
    <location>
        <begin position="139"/>
        <end position="158"/>
    </location>
</feature>
<gene>
    <name evidence="2" type="ORF">SAMN04487966_102370</name>
</gene>
<evidence type="ECO:0000313" key="3">
    <source>
        <dbReference type="Proteomes" id="UP000198881"/>
    </source>
</evidence>
<evidence type="ECO:0000313" key="2">
    <source>
        <dbReference type="EMBL" id="SFV21465.1"/>
    </source>
</evidence>
<evidence type="ECO:0008006" key="4">
    <source>
        <dbReference type="Google" id="ProtNLM"/>
    </source>
</evidence>
<dbReference type="Pfam" id="PF06078">
    <property type="entry name" value="DUF937"/>
    <property type="match status" value="1"/>
</dbReference>
<dbReference type="EMBL" id="FPCG01000002">
    <property type="protein sequence ID" value="SFV21465.1"/>
    <property type="molecule type" value="Genomic_DNA"/>
</dbReference>
<feature type="region of interest" description="Disordered" evidence="1">
    <location>
        <begin position="209"/>
        <end position="235"/>
    </location>
</feature>
<proteinExistence type="predicted"/>
<feature type="compositionally biased region" description="Gly residues" evidence="1">
    <location>
        <begin position="226"/>
        <end position="235"/>
    </location>
</feature>
<protein>
    <recommendedName>
        <fullName evidence="4">DUF937 domain-containing protein</fullName>
    </recommendedName>
</protein>
<dbReference type="InterPro" id="IPR009282">
    <property type="entry name" value="DUF937"/>
</dbReference>
<accession>A0A1I7MHR7</accession>
<name>A0A1I7MHR7_9MICC</name>
<organism evidence="2 3">
    <name type="scientific">Micrococcus terreus</name>
    <dbReference type="NCBI Taxonomy" id="574650"/>
    <lineage>
        <taxon>Bacteria</taxon>
        <taxon>Bacillati</taxon>
        <taxon>Actinomycetota</taxon>
        <taxon>Actinomycetes</taxon>
        <taxon>Micrococcales</taxon>
        <taxon>Micrococcaceae</taxon>
        <taxon>Micrococcus</taxon>
    </lineage>
</organism>
<dbReference type="Proteomes" id="UP000198881">
    <property type="component" value="Unassembled WGS sequence"/>
</dbReference>
<sequence length="235" mass="22853">MANPQINDLISRLPIDQIAQRLGTDQQSALAAVQAAVPSLVAGMQSNASSPQGAQSLLGALGQHQGQFGDVPDLQRVDEADGQKIVQHALGQNTEPLAQQLSAAGPAGIDLGALVKKVLPIVAPFVLAWLADQVMNRGGAGAPGQSAPSDQGQASGGLGGLVEDLIKGAQPGGAAGGPAQSPAPGGLGGLAGGGLGDLLGGILGGGAKDVPPVQAPQGGQLDLGSILGGLLGGRR</sequence>
<dbReference type="RefSeq" id="WP_091695045.1">
    <property type="nucleotide sequence ID" value="NZ_FPCG01000002.1"/>
</dbReference>
<dbReference type="OrthoDB" id="3577641at2"/>
<dbReference type="AlphaFoldDB" id="A0A1I7MHR7"/>
<reference evidence="2 3" key="1">
    <citation type="submission" date="2016-10" db="EMBL/GenBank/DDBJ databases">
        <authorList>
            <person name="de Groot N.N."/>
        </authorList>
    </citation>
    <scope>NUCLEOTIDE SEQUENCE [LARGE SCALE GENOMIC DNA]</scope>
    <source>
        <strain evidence="2 3">CGMCC 1.7054</strain>
    </source>
</reference>
<evidence type="ECO:0000256" key="1">
    <source>
        <dbReference type="SAM" id="MobiDB-lite"/>
    </source>
</evidence>
<keyword evidence="3" id="KW-1185">Reference proteome</keyword>